<accession>A0A167K0S2</accession>
<feature type="signal peptide" evidence="1">
    <location>
        <begin position="1"/>
        <end position="18"/>
    </location>
</feature>
<reference evidence="2 3" key="1">
    <citation type="journal article" date="2016" name="Mol. Biol. Evol.">
        <title>Comparative Genomics of Early-Diverging Mushroom-Forming Fungi Provides Insights into the Origins of Lignocellulose Decay Capabilities.</title>
        <authorList>
            <person name="Nagy L.G."/>
            <person name="Riley R."/>
            <person name="Tritt A."/>
            <person name="Adam C."/>
            <person name="Daum C."/>
            <person name="Floudas D."/>
            <person name="Sun H."/>
            <person name="Yadav J.S."/>
            <person name="Pangilinan J."/>
            <person name="Larsson K.H."/>
            <person name="Matsuura K."/>
            <person name="Barry K."/>
            <person name="Labutti K."/>
            <person name="Kuo R."/>
            <person name="Ohm R.A."/>
            <person name="Bhattacharya S.S."/>
            <person name="Shirouzu T."/>
            <person name="Yoshinaga Y."/>
            <person name="Martin F.M."/>
            <person name="Grigoriev I.V."/>
            <person name="Hibbett D.S."/>
        </authorList>
    </citation>
    <scope>NUCLEOTIDE SEQUENCE [LARGE SCALE GENOMIC DNA]</scope>
    <source>
        <strain evidence="2 3">TUFC12733</strain>
    </source>
</reference>
<name>A0A167K0S2_CALVF</name>
<dbReference type="Proteomes" id="UP000076738">
    <property type="component" value="Unassembled WGS sequence"/>
</dbReference>
<evidence type="ECO:0000256" key="1">
    <source>
        <dbReference type="SAM" id="SignalP"/>
    </source>
</evidence>
<dbReference type="AlphaFoldDB" id="A0A167K0S2"/>
<proteinExistence type="predicted"/>
<evidence type="ECO:0000313" key="2">
    <source>
        <dbReference type="EMBL" id="KZO94130.1"/>
    </source>
</evidence>
<feature type="chain" id="PRO_5007889106" evidence="1">
    <location>
        <begin position="19"/>
        <end position="80"/>
    </location>
</feature>
<keyword evidence="3" id="KW-1185">Reference proteome</keyword>
<keyword evidence="1" id="KW-0732">Signal</keyword>
<organism evidence="2 3">
    <name type="scientific">Calocera viscosa (strain TUFC12733)</name>
    <dbReference type="NCBI Taxonomy" id="1330018"/>
    <lineage>
        <taxon>Eukaryota</taxon>
        <taxon>Fungi</taxon>
        <taxon>Dikarya</taxon>
        <taxon>Basidiomycota</taxon>
        <taxon>Agaricomycotina</taxon>
        <taxon>Dacrymycetes</taxon>
        <taxon>Dacrymycetales</taxon>
        <taxon>Dacrymycetaceae</taxon>
        <taxon>Calocera</taxon>
    </lineage>
</organism>
<evidence type="ECO:0000313" key="3">
    <source>
        <dbReference type="Proteomes" id="UP000076738"/>
    </source>
</evidence>
<dbReference type="EMBL" id="KV417296">
    <property type="protein sequence ID" value="KZO94130.1"/>
    <property type="molecule type" value="Genomic_DNA"/>
</dbReference>
<sequence>MKITTLVTFACLFPKAPAAQATKRIPRQQNDSCVRNEDAIKNRTVPVRSHISSVGTTSSTDPAAVPTESRNLKLLKELFS</sequence>
<protein>
    <submittedName>
        <fullName evidence="2">Uncharacterized protein</fullName>
    </submittedName>
</protein>
<gene>
    <name evidence="2" type="ORF">CALVIDRAFT_225402</name>
</gene>